<feature type="non-terminal residue" evidence="2">
    <location>
        <position position="1"/>
    </location>
</feature>
<keyword evidence="1" id="KW-0812">Transmembrane</keyword>
<evidence type="ECO:0000313" key="3">
    <source>
        <dbReference type="Proteomes" id="UP000327493"/>
    </source>
</evidence>
<gene>
    <name evidence="2" type="ORF">FQN60_014740</name>
</gene>
<protein>
    <submittedName>
        <fullName evidence="2">Uncharacterized protein</fullName>
    </submittedName>
</protein>
<keyword evidence="3" id="KW-1185">Reference proteome</keyword>
<dbReference type="AlphaFoldDB" id="A0A5J5CNK6"/>
<feature type="non-terminal residue" evidence="2">
    <location>
        <position position="60"/>
    </location>
</feature>
<name>A0A5J5CNK6_9PERO</name>
<feature type="transmembrane region" description="Helical" evidence="1">
    <location>
        <begin position="25"/>
        <end position="45"/>
    </location>
</feature>
<sequence length="60" mass="6540">RNRECLVLSEDLDVTSLKQSTRGSATIYLSLASVAPAGIVMVLGARLSCLRRLARLQPLR</sequence>
<organism evidence="2 3">
    <name type="scientific">Etheostoma spectabile</name>
    <name type="common">orangethroat darter</name>
    <dbReference type="NCBI Taxonomy" id="54343"/>
    <lineage>
        <taxon>Eukaryota</taxon>
        <taxon>Metazoa</taxon>
        <taxon>Chordata</taxon>
        <taxon>Craniata</taxon>
        <taxon>Vertebrata</taxon>
        <taxon>Euteleostomi</taxon>
        <taxon>Actinopterygii</taxon>
        <taxon>Neopterygii</taxon>
        <taxon>Teleostei</taxon>
        <taxon>Neoteleostei</taxon>
        <taxon>Acanthomorphata</taxon>
        <taxon>Eupercaria</taxon>
        <taxon>Perciformes</taxon>
        <taxon>Percoidei</taxon>
        <taxon>Percidae</taxon>
        <taxon>Etheostomatinae</taxon>
        <taxon>Etheostoma</taxon>
    </lineage>
</organism>
<evidence type="ECO:0000313" key="2">
    <source>
        <dbReference type="EMBL" id="KAA8583532.1"/>
    </source>
</evidence>
<comment type="caution">
    <text evidence="2">The sequence shown here is derived from an EMBL/GenBank/DDBJ whole genome shotgun (WGS) entry which is preliminary data.</text>
</comment>
<dbReference type="Proteomes" id="UP000327493">
    <property type="component" value="Chromosome 17"/>
</dbReference>
<dbReference type="EMBL" id="VOFY01000017">
    <property type="protein sequence ID" value="KAA8583532.1"/>
    <property type="molecule type" value="Genomic_DNA"/>
</dbReference>
<reference evidence="2 3" key="1">
    <citation type="submission" date="2019-08" db="EMBL/GenBank/DDBJ databases">
        <title>A chromosome-level genome assembly, high-density linkage maps, and genome scans reveal the genomic architecture of hybrid incompatibilities underlying speciation via character displacement in darters (Percidae: Etheostominae).</title>
        <authorList>
            <person name="Moran R.L."/>
            <person name="Catchen J.M."/>
            <person name="Fuller R.C."/>
        </authorList>
    </citation>
    <scope>NUCLEOTIDE SEQUENCE [LARGE SCALE GENOMIC DNA]</scope>
    <source>
        <strain evidence="2">EspeVRDwgs_2016</strain>
        <tissue evidence="2">Muscle</tissue>
    </source>
</reference>
<proteinExistence type="predicted"/>
<evidence type="ECO:0000256" key="1">
    <source>
        <dbReference type="SAM" id="Phobius"/>
    </source>
</evidence>
<accession>A0A5J5CNK6</accession>
<keyword evidence="1" id="KW-0472">Membrane</keyword>
<keyword evidence="1" id="KW-1133">Transmembrane helix</keyword>